<dbReference type="InterPro" id="IPR003438">
    <property type="entry name" value="GDNF_rcpt"/>
</dbReference>
<gene>
    <name evidence="9" type="ORF">RI129_012051</name>
</gene>
<dbReference type="InterPro" id="IPR037193">
    <property type="entry name" value="GDNF_alpha"/>
</dbReference>
<dbReference type="InterPro" id="IPR057681">
    <property type="entry name" value="DUF7921"/>
</dbReference>
<evidence type="ECO:0000256" key="1">
    <source>
        <dbReference type="ARBA" id="ARBA00004236"/>
    </source>
</evidence>
<evidence type="ECO:0000256" key="5">
    <source>
        <dbReference type="ARBA" id="ARBA00023136"/>
    </source>
</evidence>
<name>A0AAN7V9Z1_9COLE</name>
<dbReference type="AlphaFoldDB" id="A0AAN7V9Z1"/>
<dbReference type="InterPro" id="IPR016017">
    <property type="entry name" value="GDNF/GAS1"/>
</dbReference>
<keyword evidence="4" id="KW-0732">Signal</keyword>
<dbReference type="PANTHER" id="PTHR10269:SF12">
    <property type="entry name" value="GLIAL CELL LINE-DERIVED NEUROTROPHIC FAMILY RECEPTOR-LIKE, ISOFORM E"/>
    <property type="match status" value="1"/>
</dbReference>
<reference evidence="9 10" key="1">
    <citation type="journal article" date="2024" name="Insects">
        <title>An Improved Chromosome-Level Genome Assembly of the Firefly Pyrocoelia pectoralis.</title>
        <authorList>
            <person name="Fu X."/>
            <person name="Meyer-Rochow V.B."/>
            <person name="Ballantyne L."/>
            <person name="Zhu X."/>
        </authorList>
    </citation>
    <scope>NUCLEOTIDE SEQUENCE [LARGE SCALE GENOMIC DNA]</scope>
    <source>
        <strain evidence="9">XCY_ONT2</strain>
    </source>
</reference>
<dbReference type="InterPro" id="IPR059035">
    <property type="entry name" value="Fn1_3"/>
</dbReference>
<dbReference type="GO" id="GO:0038023">
    <property type="term" value="F:signaling receptor activity"/>
    <property type="evidence" value="ECO:0007669"/>
    <property type="project" value="InterPro"/>
</dbReference>
<evidence type="ECO:0000256" key="2">
    <source>
        <dbReference type="ARBA" id="ARBA00005961"/>
    </source>
</evidence>
<feature type="domain" description="GDNF/GAS1" evidence="8">
    <location>
        <begin position="365"/>
        <end position="444"/>
    </location>
</feature>
<evidence type="ECO:0000256" key="7">
    <source>
        <dbReference type="ARBA" id="ARBA00023180"/>
    </source>
</evidence>
<feature type="domain" description="GDNF/GAS1" evidence="8">
    <location>
        <begin position="103"/>
        <end position="180"/>
    </location>
</feature>
<keyword evidence="7" id="KW-0325">Glycoprotein</keyword>
<dbReference type="EMBL" id="JAVRBK010000009">
    <property type="protein sequence ID" value="KAK5639559.1"/>
    <property type="molecule type" value="Genomic_DNA"/>
</dbReference>
<dbReference type="PANTHER" id="PTHR10269">
    <property type="entry name" value="GDNF RECEPTOR ALPHA"/>
    <property type="match status" value="1"/>
</dbReference>
<dbReference type="GO" id="GO:0009897">
    <property type="term" value="C:external side of plasma membrane"/>
    <property type="evidence" value="ECO:0007669"/>
    <property type="project" value="TreeGrafter"/>
</dbReference>
<keyword evidence="6" id="KW-0675">Receptor</keyword>
<dbReference type="GO" id="GO:0043235">
    <property type="term" value="C:receptor complex"/>
    <property type="evidence" value="ECO:0007669"/>
    <property type="project" value="TreeGrafter"/>
</dbReference>
<evidence type="ECO:0000313" key="10">
    <source>
        <dbReference type="Proteomes" id="UP001329430"/>
    </source>
</evidence>
<protein>
    <recommendedName>
        <fullName evidence="8">GDNF/GAS1 domain-containing protein</fullName>
    </recommendedName>
</protein>
<keyword evidence="5" id="KW-0472">Membrane</keyword>
<dbReference type="Proteomes" id="UP001329430">
    <property type="component" value="Chromosome 9"/>
</dbReference>
<keyword evidence="3" id="KW-1003">Cell membrane</keyword>
<comment type="similarity">
    <text evidence="2">Belongs to the GDNFR family.</text>
</comment>
<evidence type="ECO:0000256" key="3">
    <source>
        <dbReference type="ARBA" id="ARBA00022475"/>
    </source>
</evidence>
<sequence>MRLAYYSLFSPSSCLSLYYVCNRSCTFIVEFVIIACSTVTVTKCQAALRTLQAFPFFKPTCLCREPHVDPECNSFRDFLFDHPCVFVLKKEKDPYPVDALPTCNHALSVCSQERKCIKLFEDFKLNCKVRDNKCRMEDRNLCHESWANLRRSPMFGCICPNNNMKRRCDRIFSVVNHNPCVDYFLLFSHPDVKNHLQTDSVLNKQPSINFPSFILPPTAPPTHGNSHVYDTNRTQRTGTVTSTGTDFHAPLEETLITSLQFPEYVGPAQDNTSATSFDYGIANSVVENPLVDAVNGLEAHSNTDHISVSVLKSKGKQINFSNISYDEDMDNKLISQNGHRKHPSSTDHSRSEMNEIAKTIFQSTCHLAMESCNNNYNCRMAMAPILHHCDLSRCNRNSCMEALQAFYRKTSFPWNLEIAFCLCKKTDNKQDTCMLAQQRLHPVCAQRIEGSPQPTCVSVAEVCREDKECRSRLEYYEQSCAVDSVTKKCAGAPSECRTAMLGILGTDLRTTCACKGTDMTQLYECLGWQRLLWVNPCVVEAQKDFHRKKAEERAAVKTTTIPTTTTTTRHTPAHNIMEYPMEQITIVSYTQASVQTRGSTAAEYVAPPIAPTTTTTPTTTTIRTTTTTMGTTTVPPRYCIFQRHDFPDQYIKEGTFKRIYHEDESDCSEICKCGKPEELVCKTMCVDRMPCKSEFAFYNHAAPAFQAYRGRCLCYSGRFICMKPAPGDYNLPQGIFLFLGYSEVDEQQLKNHTEIVVQDVVHALQEFILREAVNGTLCALQLFNITSENVIIAGKLSSEEVDYNMLSPKESLAKEKEECAVLLELVSERINSHNPDFSSHLLLSIFKMAEVEIIQIETNSASDGFYAKLHIIVISPMLLIILERIIIRLS</sequence>
<evidence type="ECO:0000256" key="6">
    <source>
        <dbReference type="ARBA" id="ARBA00023170"/>
    </source>
</evidence>
<keyword evidence="10" id="KW-1185">Reference proteome</keyword>
<dbReference type="Pfam" id="PF25537">
    <property type="entry name" value="DUF7921"/>
    <property type="match status" value="1"/>
</dbReference>
<evidence type="ECO:0000313" key="9">
    <source>
        <dbReference type="EMBL" id="KAK5639559.1"/>
    </source>
</evidence>
<proteinExistence type="inferred from homology"/>
<evidence type="ECO:0000259" key="8">
    <source>
        <dbReference type="SMART" id="SM00907"/>
    </source>
</evidence>
<organism evidence="9 10">
    <name type="scientific">Pyrocoelia pectoralis</name>
    <dbReference type="NCBI Taxonomy" id="417401"/>
    <lineage>
        <taxon>Eukaryota</taxon>
        <taxon>Metazoa</taxon>
        <taxon>Ecdysozoa</taxon>
        <taxon>Arthropoda</taxon>
        <taxon>Hexapoda</taxon>
        <taxon>Insecta</taxon>
        <taxon>Pterygota</taxon>
        <taxon>Neoptera</taxon>
        <taxon>Endopterygota</taxon>
        <taxon>Coleoptera</taxon>
        <taxon>Polyphaga</taxon>
        <taxon>Elateriformia</taxon>
        <taxon>Elateroidea</taxon>
        <taxon>Lampyridae</taxon>
        <taxon>Lampyrinae</taxon>
        <taxon>Pyrocoelia</taxon>
    </lineage>
</organism>
<accession>A0AAN7V9Z1</accession>
<dbReference type="Pfam" id="PF25868">
    <property type="entry name" value="Fn1_3"/>
    <property type="match status" value="1"/>
</dbReference>
<dbReference type="GO" id="GO:0007399">
    <property type="term" value="P:nervous system development"/>
    <property type="evidence" value="ECO:0007669"/>
    <property type="project" value="TreeGrafter"/>
</dbReference>
<dbReference type="Pfam" id="PF02351">
    <property type="entry name" value="GDNF"/>
    <property type="match status" value="3"/>
</dbReference>
<evidence type="ECO:0000256" key="4">
    <source>
        <dbReference type="ARBA" id="ARBA00022729"/>
    </source>
</evidence>
<comment type="subcellular location">
    <subcellularLocation>
        <location evidence="1">Cell membrane</location>
    </subcellularLocation>
</comment>
<dbReference type="GO" id="GO:0007169">
    <property type="term" value="P:cell surface receptor protein tyrosine kinase signaling pathway"/>
    <property type="evidence" value="ECO:0007669"/>
    <property type="project" value="UniProtKB-ARBA"/>
</dbReference>
<comment type="caution">
    <text evidence="9">The sequence shown here is derived from an EMBL/GenBank/DDBJ whole genome shotgun (WGS) entry which is preliminary data.</text>
</comment>
<feature type="domain" description="GDNF/GAS1" evidence="8">
    <location>
        <begin position="456"/>
        <end position="537"/>
    </location>
</feature>
<dbReference type="SUPFAM" id="SSF110035">
    <property type="entry name" value="GDNF receptor-like"/>
    <property type="match status" value="4"/>
</dbReference>
<feature type="domain" description="GDNF/GAS1" evidence="8">
    <location>
        <begin position="14"/>
        <end position="84"/>
    </location>
</feature>
<dbReference type="SMART" id="SM00907">
    <property type="entry name" value="GDNF"/>
    <property type="match status" value="4"/>
</dbReference>